<comment type="caution">
    <text evidence="13">The sequence shown here is derived from an EMBL/GenBank/DDBJ whole genome shotgun (WGS) entry which is preliminary data.</text>
</comment>
<dbReference type="GO" id="GO:0008270">
    <property type="term" value="F:zinc ion binding"/>
    <property type="evidence" value="ECO:0007669"/>
    <property type="project" value="UniProtKB-KW"/>
</dbReference>
<sequence length="1281" mass="143637">MVTTRNTTSHNEQPNHTDTSSPLQNPDNLAQQLSSIASKLNALDALAADVAVLKAQAGPSGSYRGKSKETTFGSRHGDDDSESSGWYHNSTRRPFTKMEFPKFEGGDPRGWILKAEKYFRYYQTPDESKVEIASMYLEGDALDLFAWISAENNHLYWEELVKILHENYGPAEFQNPDEHLCNIKQTGTVQEYRQEFAKRVARVHDWPDHCLLGVFLSGLKEELKVDVRIHKPKNVFKAVSLALEFEEKSRPDSNPRISNSFNYNKPSSYSTSSSDPDKLSATSQNTSSSTQSKNWESERQNRRDKGLCFRCNEKFAPGHRCRQSTFSLLEISNDNEQLADREVEADKNEHEERINQQDMAEISFHAILGKTSGTTMKVEGTLEGRKVLILIDSGSTHNFISTSLVKQLGLKVSTVPSFGVQIGNGQIIQCNQICCDLSLVLPGLKITEDYFPFSIGGADLVLGIKWLASLNTVQANWNEMFMIFYVNGKKYKLQGVPSVAKTDVSLQCYSKLSDATSDSPQTRVEIPAKSVAALFCKEIVRLHGMPRSIISDRDVVFLSNFWQELFRLSQTRLRMGTAYHPQPDGQTEVVNCCLEAYLRCFAHERPSSWNKFLAWAEYLFSMGYHTSSETTPFYGHDPPPLTPYVQGETQNADLEEQLVARDDALQLLRSNLLKAQSRMKAQSDSKRRELSFEVGDAVLLRIQPFRQRSLSKRKFEKLSPRNNEVQFAGEIQPRGSRYTVEFPSGDQKMLNRQVVKSETATIKIPQLDLEIPPESQRGSLSTSCFIVDLQESILFLSSKCSPFDLKVRNNEVQFAGEIQPRGSRYTVEFPSGDQKMLNRQVVKSETATIKIPQLDLEIPPESQRGSLSTVEGILLRASEGLQALQEERKKVDPQTAEAIDQFIPKLKECATGNSSFTFILDDPAGNSFVENPFAPSPDPSLHIEFYERTREQQATLGYVFDPTLSAEVSNEAASSSQGTVEPHGSVGAVAGRRAIAQGNTAEFSEALFRYSAPEEVMTFPSTCGACAVSYIPYFREVIVMASTCDACGYRNSELKAGGAIPDKGRKVSVFVKNIRDLNRDIIKSDTASVIIPEIDLELTSGTLGGHVSTVEGLITKISEALERVHGFTFGDSLEEGRKTKWQDFRARLIKNFFPEPYKLLCIPCSSKKYYSSLFIQLGIEIFYKYFKKEAGNVLFKNNCVVKLQIVLVHALQLLSLEEPWTLILDDALANSYIAPACDDIKDDHQLSIEEYERSWEQNEELGLNDMDTSTADAAYNSVEAS</sequence>
<evidence type="ECO:0000256" key="4">
    <source>
        <dbReference type="ARBA" id="ARBA00022722"/>
    </source>
</evidence>
<dbReference type="PANTHER" id="PTHR10876">
    <property type="entry name" value="ZINC FINGER PROTEIN ZPR1"/>
    <property type="match status" value="1"/>
</dbReference>
<evidence type="ECO:0000256" key="2">
    <source>
        <dbReference type="ARBA" id="ARBA00022679"/>
    </source>
</evidence>
<evidence type="ECO:0000313" key="13">
    <source>
        <dbReference type="EMBL" id="PWA59781.1"/>
    </source>
</evidence>
<dbReference type="CDD" id="cd00303">
    <property type="entry name" value="retropepsin_like"/>
    <property type="match status" value="1"/>
</dbReference>
<dbReference type="InterPro" id="IPR001584">
    <property type="entry name" value="Integrase_cat-core"/>
</dbReference>
<keyword evidence="4" id="KW-0540">Nuclease</keyword>
<dbReference type="SUPFAM" id="SSF53098">
    <property type="entry name" value="Ribonuclease H-like"/>
    <property type="match status" value="1"/>
</dbReference>
<dbReference type="Pfam" id="PF03732">
    <property type="entry name" value="Retrotrans_gag"/>
    <property type="match status" value="1"/>
</dbReference>
<dbReference type="InterPro" id="IPR005162">
    <property type="entry name" value="Retrotrans_gag_dom"/>
</dbReference>
<evidence type="ECO:0000256" key="5">
    <source>
        <dbReference type="ARBA" id="ARBA00022723"/>
    </source>
</evidence>
<dbReference type="InterPro" id="IPR021109">
    <property type="entry name" value="Peptidase_aspartic_dom_sf"/>
</dbReference>
<dbReference type="InterPro" id="IPR001969">
    <property type="entry name" value="Aspartic_peptidase_AS"/>
</dbReference>
<keyword evidence="6" id="KW-0255">Endonuclease</keyword>
<dbReference type="GO" id="GO:0005634">
    <property type="term" value="C:nucleus"/>
    <property type="evidence" value="ECO:0007669"/>
    <property type="project" value="TreeGrafter"/>
</dbReference>
<dbReference type="PANTHER" id="PTHR10876:SF0">
    <property type="entry name" value="ZINC FINGER PROTEIN ZPR1"/>
    <property type="match status" value="1"/>
</dbReference>
<gene>
    <name evidence="13" type="ORF">CTI12_AA390070</name>
</gene>
<name>A0A2U1MET6_ARTAN</name>
<dbReference type="InterPro" id="IPR004457">
    <property type="entry name" value="Znf_ZPR1"/>
</dbReference>
<dbReference type="Gene3D" id="2.60.120.1040">
    <property type="entry name" value="ZPR1, A/B domain"/>
    <property type="match status" value="3"/>
</dbReference>
<evidence type="ECO:0000256" key="8">
    <source>
        <dbReference type="ARBA" id="ARBA00022801"/>
    </source>
</evidence>
<feature type="compositionally biased region" description="Low complexity" evidence="11">
    <location>
        <begin position="262"/>
        <end position="292"/>
    </location>
</feature>
<dbReference type="InterPro" id="IPR036397">
    <property type="entry name" value="RNaseH_sf"/>
</dbReference>
<dbReference type="FunFam" id="2.60.120.1040:FF:000002">
    <property type="entry name" value="zinc finger protein ZPR1"/>
    <property type="match status" value="1"/>
</dbReference>
<dbReference type="SUPFAM" id="SSF50630">
    <property type="entry name" value="Acid proteases"/>
    <property type="match status" value="1"/>
</dbReference>
<keyword evidence="14" id="KW-1185">Reference proteome</keyword>
<evidence type="ECO:0000313" key="14">
    <source>
        <dbReference type="Proteomes" id="UP000245207"/>
    </source>
</evidence>
<keyword evidence="5" id="KW-0479">Metal-binding</keyword>
<keyword evidence="7" id="KW-0863">Zinc-finger</keyword>
<evidence type="ECO:0000256" key="10">
    <source>
        <dbReference type="ARBA" id="ARBA00022918"/>
    </source>
</evidence>
<dbReference type="STRING" id="35608.A0A2U1MET6"/>
<dbReference type="Gene3D" id="2.20.25.420">
    <property type="entry name" value="ZPR1, zinc finger domain"/>
    <property type="match status" value="1"/>
</dbReference>
<proteinExistence type="inferred from homology"/>
<dbReference type="Proteomes" id="UP000245207">
    <property type="component" value="Unassembled WGS sequence"/>
</dbReference>
<evidence type="ECO:0000259" key="12">
    <source>
        <dbReference type="PROSITE" id="PS50994"/>
    </source>
</evidence>
<dbReference type="GO" id="GO:0015074">
    <property type="term" value="P:DNA integration"/>
    <property type="evidence" value="ECO:0007669"/>
    <property type="project" value="InterPro"/>
</dbReference>
<dbReference type="Gene3D" id="2.40.70.10">
    <property type="entry name" value="Acid Proteases"/>
    <property type="match status" value="1"/>
</dbReference>
<keyword evidence="8" id="KW-0378">Hydrolase</keyword>
<dbReference type="EMBL" id="PKPP01005533">
    <property type="protein sequence ID" value="PWA59781.1"/>
    <property type="molecule type" value="Genomic_DNA"/>
</dbReference>
<feature type="region of interest" description="Disordered" evidence="11">
    <location>
        <begin position="58"/>
        <end position="88"/>
    </location>
</feature>
<dbReference type="PROSITE" id="PS00141">
    <property type="entry name" value="ASP_PROTEASE"/>
    <property type="match status" value="1"/>
</dbReference>
<organism evidence="13 14">
    <name type="scientific">Artemisia annua</name>
    <name type="common">Sweet wormwood</name>
    <dbReference type="NCBI Taxonomy" id="35608"/>
    <lineage>
        <taxon>Eukaryota</taxon>
        <taxon>Viridiplantae</taxon>
        <taxon>Streptophyta</taxon>
        <taxon>Embryophyta</taxon>
        <taxon>Tracheophyta</taxon>
        <taxon>Spermatophyta</taxon>
        <taxon>Magnoliopsida</taxon>
        <taxon>eudicotyledons</taxon>
        <taxon>Gunneridae</taxon>
        <taxon>Pentapetalae</taxon>
        <taxon>asterids</taxon>
        <taxon>campanulids</taxon>
        <taxon>Asterales</taxon>
        <taxon>Asteraceae</taxon>
        <taxon>Asteroideae</taxon>
        <taxon>Anthemideae</taxon>
        <taxon>Artemisiinae</taxon>
        <taxon>Artemisia</taxon>
    </lineage>
</organism>
<protein>
    <recommendedName>
        <fullName evidence="12">Integrase catalytic domain-containing protein</fullName>
    </recommendedName>
</protein>
<feature type="region of interest" description="Disordered" evidence="11">
    <location>
        <begin position="1"/>
        <end position="27"/>
    </location>
</feature>
<evidence type="ECO:0000256" key="1">
    <source>
        <dbReference type="ARBA" id="ARBA00008354"/>
    </source>
</evidence>
<dbReference type="GO" id="GO:0003964">
    <property type="term" value="F:RNA-directed DNA polymerase activity"/>
    <property type="evidence" value="ECO:0007669"/>
    <property type="project" value="UniProtKB-KW"/>
</dbReference>
<dbReference type="PROSITE" id="PS50994">
    <property type="entry name" value="INTEGRASE"/>
    <property type="match status" value="1"/>
</dbReference>
<dbReference type="InterPro" id="IPR012337">
    <property type="entry name" value="RNaseH-like_sf"/>
</dbReference>
<dbReference type="Pfam" id="PF08284">
    <property type="entry name" value="RVP_2"/>
    <property type="match status" value="1"/>
</dbReference>
<feature type="region of interest" description="Disordered" evidence="11">
    <location>
        <begin position="249"/>
        <end position="299"/>
    </location>
</feature>
<dbReference type="InterPro" id="IPR042451">
    <property type="entry name" value="ZPR1_A/B_dom"/>
</dbReference>
<dbReference type="OrthoDB" id="308464at2759"/>
<dbReference type="GO" id="GO:0003676">
    <property type="term" value="F:nucleic acid binding"/>
    <property type="evidence" value="ECO:0007669"/>
    <property type="project" value="InterPro"/>
</dbReference>
<dbReference type="GO" id="GO:0004190">
    <property type="term" value="F:aspartic-type endopeptidase activity"/>
    <property type="evidence" value="ECO:0007669"/>
    <property type="project" value="InterPro"/>
</dbReference>
<keyword evidence="3" id="KW-0548">Nucleotidyltransferase</keyword>
<comment type="similarity">
    <text evidence="1">Belongs to the ZPR1 family.</text>
</comment>
<dbReference type="InterPro" id="IPR040141">
    <property type="entry name" value="ZPR1"/>
</dbReference>
<evidence type="ECO:0000256" key="7">
    <source>
        <dbReference type="ARBA" id="ARBA00022771"/>
    </source>
</evidence>
<accession>A0A2U1MET6</accession>
<dbReference type="Pfam" id="PF22794">
    <property type="entry name" value="jr-ZPR1"/>
    <property type="match status" value="4"/>
</dbReference>
<dbReference type="Pfam" id="PF03367">
    <property type="entry name" value="Zn_ribbon_ZPR1"/>
    <property type="match status" value="1"/>
</dbReference>
<keyword evidence="10" id="KW-0695">RNA-directed DNA polymerase</keyword>
<dbReference type="NCBIfam" id="TIGR00310">
    <property type="entry name" value="ZPR1_znf"/>
    <property type="match status" value="2"/>
</dbReference>
<dbReference type="GO" id="GO:0004519">
    <property type="term" value="F:endonuclease activity"/>
    <property type="evidence" value="ECO:0007669"/>
    <property type="project" value="UniProtKB-KW"/>
</dbReference>
<evidence type="ECO:0000256" key="9">
    <source>
        <dbReference type="ARBA" id="ARBA00022833"/>
    </source>
</evidence>
<feature type="domain" description="Integrase catalytic" evidence="12">
    <location>
        <begin position="528"/>
        <end position="640"/>
    </location>
</feature>
<keyword evidence="9" id="KW-0862">Zinc</keyword>
<dbReference type="Gene3D" id="3.30.420.10">
    <property type="entry name" value="Ribonuclease H-like superfamily/Ribonuclease H"/>
    <property type="match status" value="1"/>
</dbReference>
<keyword evidence="2" id="KW-0808">Transferase</keyword>
<dbReference type="GO" id="GO:0006508">
    <property type="term" value="P:proteolysis"/>
    <property type="evidence" value="ECO:0007669"/>
    <property type="project" value="InterPro"/>
</dbReference>
<dbReference type="InterPro" id="IPR056180">
    <property type="entry name" value="ZPR1_jr_dom"/>
</dbReference>
<evidence type="ECO:0000256" key="3">
    <source>
        <dbReference type="ARBA" id="ARBA00022695"/>
    </source>
</evidence>
<reference evidence="13 14" key="1">
    <citation type="journal article" date="2018" name="Mol. Plant">
        <title>The genome of Artemisia annua provides insight into the evolution of Asteraceae family and artemisinin biosynthesis.</title>
        <authorList>
            <person name="Shen Q."/>
            <person name="Zhang L."/>
            <person name="Liao Z."/>
            <person name="Wang S."/>
            <person name="Yan T."/>
            <person name="Shi P."/>
            <person name="Liu M."/>
            <person name="Fu X."/>
            <person name="Pan Q."/>
            <person name="Wang Y."/>
            <person name="Lv Z."/>
            <person name="Lu X."/>
            <person name="Zhang F."/>
            <person name="Jiang W."/>
            <person name="Ma Y."/>
            <person name="Chen M."/>
            <person name="Hao X."/>
            <person name="Li L."/>
            <person name="Tang Y."/>
            <person name="Lv G."/>
            <person name="Zhou Y."/>
            <person name="Sun X."/>
            <person name="Brodelius P.E."/>
            <person name="Rose J.K.C."/>
            <person name="Tang K."/>
        </authorList>
    </citation>
    <scope>NUCLEOTIDE SEQUENCE [LARGE SCALE GENOMIC DNA]</scope>
    <source>
        <strain evidence="14">cv. Huhao1</strain>
        <tissue evidence="13">Leaf</tissue>
    </source>
</reference>
<dbReference type="SMART" id="SM00709">
    <property type="entry name" value="Zpr1"/>
    <property type="match status" value="2"/>
</dbReference>
<evidence type="ECO:0000256" key="6">
    <source>
        <dbReference type="ARBA" id="ARBA00022759"/>
    </source>
</evidence>
<dbReference type="InterPro" id="IPR042452">
    <property type="entry name" value="ZPR1_Znf1/2"/>
</dbReference>
<evidence type="ECO:0000256" key="11">
    <source>
        <dbReference type="SAM" id="MobiDB-lite"/>
    </source>
</evidence>